<sequence>MKQVFKSSLIMFFALILIVKVHAQKPSPELLTPSNHVLVMIDHESQMAFPVTNIPIESLRNNVALISGGSKIFKVPTIVTTVAEKSFSGPVFPEVLEYYPKATSGYIDRTTMNAWEDANAYKAITGKNKRKIVIAGLWTSVCIVGPVLSAIADGYEVYVITDACGDVSNESHEMAITRMMQKGAKMMTSTQYVLELQRDWARADTYTAVTDLFVRWGGAYGIGIQYSREVIKH</sequence>
<dbReference type="KEGG" id="lacs:H4075_06785"/>
<dbReference type="GO" id="GO:0016787">
    <property type="term" value="F:hydrolase activity"/>
    <property type="evidence" value="ECO:0007669"/>
    <property type="project" value="UniProtKB-KW"/>
</dbReference>
<protein>
    <submittedName>
        <fullName evidence="2">Hydrolase</fullName>
    </submittedName>
</protein>
<dbReference type="InterPro" id="IPR000868">
    <property type="entry name" value="Isochorismatase-like_dom"/>
</dbReference>
<keyword evidence="3" id="KW-1185">Reference proteome</keyword>
<evidence type="ECO:0000313" key="3">
    <source>
        <dbReference type="Proteomes" id="UP000515344"/>
    </source>
</evidence>
<organism evidence="2 3">
    <name type="scientific">Lacibacter sediminis</name>
    <dbReference type="NCBI Taxonomy" id="2760713"/>
    <lineage>
        <taxon>Bacteria</taxon>
        <taxon>Pseudomonadati</taxon>
        <taxon>Bacteroidota</taxon>
        <taxon>Chitinophagia</taxon>
        <taxon>Chitinophagales</taxon>
        <taxon>Chitinophagaceae</taxon>
        <taxon>Lacibacter</taxon>
    </lineage>
</organism>
<dbReference type="Proteomes" id="UP000515344">
    <property type="component" value="Chromosome"/>
</dbReference>
<accession>A0A7G5XK88</accession>
<gene>
    <name evidence="2" type="ORF">H4075_06785</name>
</gene>
<reference evidence="3" key="1">
    <citation type="submission" date="2020-08" db="EMBL/GenBank/DDBJ databases">
        <title>Lacibacter sp. S13-6-6 genome sequencing.</title>
        <authorList>
            <person name="Jin L."/>
        </authorList>
    </citation>
    <scope>NUCLEOTIDE SEQUENCE [LARGE SCALE GENOMIC DNA]</scope>
    <source>
        <strain evidence="3">S13-6-6</strain>
    </source>
</reference>
<dbReference type="RefSeq" id="WP_182805339.1">
    <property type="nucleotide sequence ID" value="NZ_CP060007.1"/>
</dbReference>
<evidence type="ECO:0000259" key="1">
    <source>
        <dbReference type="Pfam" id="PF00857"/>
    </source>
</evidence>
<dbReference type="PANTHER" id="PTHR43559:SF1">
    <property type="entry name" value="HYDROLASE"/>
    <property type="match status" value="1"/>
</dbReference>
<keyword evidence="2" id="KW-0378">Hydrolase</keyword>
<dbReference type="PANTHER" id="PTHR43559">
    <property type="entry name" value="HYDROLASE YCAC-RELATED"/>
    <property type="match status" value="1"/>
</dbReference>
<dbReference type="Pfam" id="PF00857">
    <property type="entry name" value="Isochorismatase"/>
    <property type="match status" value="1"/>
</dbReference>
<dbReference type="SUPFAM" id="SSF52499">
    <property type="entry name" value="Isochorismatase-like hydrolases"/>
    <property type="match status" value="1"/>
</dbReference>
<proteinExistence type="predicted"/>
<feature type="domain" description="Isochorismatase-like" evidence="1">
    <location>
        <begin position="37"/>
        <end position="191"/>
    </location>
</feature>
<dbReference type="AlphaFoldDB" id="A0A7G5XK88"/>
<dbReference type="InterPro" id="IPR053152">
    <property type="entry name" value="Hydrolase_YcaC-like"/>
</dbReference>
<dbReference type="CDD" id="cd01012">
    <property type="entry name" value="YcaC_related"/>
    <property type="match status" value="1"/>
</dbReference>
<dbReference type="EMBL" id="CP060007">
    <property type="protein sequence ID" value="QNA45891.1"/>
    <property type="molecule type" value="Genomic_DNA"/>
</dbReference>
<evidence type="ECO:0000313" key="2">
    <source>
        <dbReference type="EMBL" id="QNA45891.1"/>
    </source>
</evidence>
<dbReference type="Gene3D" id="3.40.50.850">
    <property type="entry name" value="Isochorismatase-like"/>
    <property type="match status" value="1"/>
</dbReference>
<dbReference type="InterPro" id="IPR036380">
    <property type="entry name" value="Isochorismatase-like_sf"/>
</dbReference>
<name>A0A7G5XK88_9BACT</name>